<dbReference type="InterPro" id="IPR027417">
    <property type="entry name" value="P-loop_NTPase"/>
</dbReference>
<keyword evidence="4 7" id="KW-0347">Helicase</keyword>
<evidence type="ECO:0000256" key="3">
    <source>
        <dbReference type="ARBA" id="ARBA00022801"/>
    </source>
</evidence>
<evidence type="ECO:0000256" key="5">
    <source>
        <dbReference type="ARBA" id="ARBA00022840"/>
    </source>
</evidence>
<feature type="domain" description="Helicase C-terminal" evidence="9">
    <location>
        <begin position="271"/>
        <end position="422"/>
    </location>
</feature>
<sequence length="457" mass="51779">MTSDEVVSVGPKNFDGFGLSQLLLKRIKDEIRILKPTKVQAACIPEILKGRNCIAQAPTGSGKTMAFAIPMVQKWSKDPHGVYGLVLTPTRELGHQIKDQFNFLGGNSCKVVVITGGVDYQKQILELVSRPHFVVATPGRLLDLVTNGGEDVKRVFKNLRFLILDEADRLLDEQFDDQMQYIKKLLPVKKQTLFFSATIADHDEMKQLLIKFSENTDEPFIYNYQEETDCNKVQEKKATAESSDESSRPLLWKQNLVQKFVTCPRDFKDGYLMELLGSIKHDNSPPNIRSMIIFATTCRDCKVLSLLLTEMGFSNVSLHSNIDQKSRLKALSDFKSSQITTLIATDVASRGLDIKTVDLVINYSVPMPEDYVHRVGRTGRDTQKGLALTFVVPPRDIQFLENIEKYIRENLTEMKVDERKVLHILTEVQTKKRMADIAVLDPNPFAERAKKKLKLTN</sequence>
<feature type="domain" description="Helicase ATP-binding" evidence="8">
    <location>
        <begin position="44"/>
        <end position="217"/>
    </location>
</feature>
<evidence type="ECO:0000256" key="6">
    <source>
        <dbReference type="PROSITE-ProRule" id="PRU00552"/>
    </source>
</evidence>
<dbReference type="EC" id="3.6.4.13" evidence="1"/>
<dbReference type="PROSITE" id="PS00039">
    <property type="entry name" value="DEAD_ATP_HELICASE"/>
    <property type="match status" value="1"/>
</dbReference>
<dbReference type="InterPro" id="IPR001650">
    <property type="entry name" value="Helicase_C-like"/>
</dbReference>
<comment type="caution">
    <text evidence="11">The sequence shown here is derived from an EMBL/GenBank/DDBJ whole genome shotgun (WGS) entry which is preliminary data.</text>
</comment>
<proteinExistence type="inferred from homology"/>
<keyword evidence="3 7" id="KW-0378">Hydrolase</keyword>
<dbReference type="SMART" id="SM00490">
    <property type="entry name" value="HELICc"/>
    <property type="match status" value="1"/>
</dbReference>
<gene>
    <name evidence="11" type="ORF">ODALV1_LOCUS16786</name>
</gene>
<evidence type="ECO:0000256" key="2">
    <source>
        <dbReference type="ARBA" id="ARBA00022741"/>
    </source>
</evidence>
<dbReference type="SMART" id="SM00487">
    <property type="entry name" value="DEXDc"/>
    <property type="match status" value="1"/>
</dbReference>
<dbReference type="InterPro" id="IPR014014">
    <property type="entry name" value="RNA_helicase_DEAD_Q_motif"/>
</dbReference>
<evidence type="ECO:0000313" key="12">
    <source>
        <dbReference type="Proteomes" id="UP001642540"/>
    </source>
</evidence>
<name>A0ABP1QZ95_9HEXA</name>
<evidence type="ECO:0000259" key="8">
    <source>
        <dbReference type="PROSITE" id="PS51192"/>
    </source>
</evidence>
<dbReference type="InterPro" id="IPR050079">
    <property type="entry name" value="DEAD_box_RNA_helicase"/>
</dbReference>
<dbReference type="Gene3D" id="3.40.50.300">
    <property type="entry name" value="P-loop containing nucleotide triphosphate hydrolases"/>
    <property type="match status" value="2"/>
</dbReference>
<dbReference type="PROSITE" id="PS51192">
    <property type="entry name" value="HELICASE_ATP_BIND_1"/>
    <property type="match status" value="1"/>
</dbReference>
<keyword evidence="5 7" id="KW-0067">ATP-binding</keyword>
<dbReference type="Pfam" id="PF00270">
    <property type="entry name" value="DEAD"/>
    <property type="match status" value="1"/>
</dbReference>
<feature type="domain" description="DEAD-box RNA helicase Q" evidence="10">
    <location>
        <begin position="12"/>
        <end position="41"/>
    </location>
</feature>
<dbReference type="EMBL" id="CAXLJM020000051">
    <property type="protein sequence ID" value="CAL8115288.1"/>
    <property type="molecule type" value="Genomic_DNA"/>
</dbReference>
<dbReference type="Pfam" id="PF00271">
    <property type="entry name" value="Helicase_C"/>
    <property type="match status" value="1"/>
</dbReference>
<keyword evidence="2 7" id="KW-0547">Nucleotide-binding</keyword>
<organism evidence="11 12">
    <name type="scientific">Orchesella dallaii</name>
    <dbReference type="NCBI Taxonomy" id="48710"/>
    <lineage>
        <taxon>Eukaryota</taxon>
        <taxon>Metazoa</taxon>
        <taxon>Ecdysozoa</taxon>
        <taxon>Arthropoda</taxon>
        <taxon>Hexapoda</taxon>
        <taxon>Collembola</taxon>
        <taxon>Entomobryomorpha</taxon>
        <taxon>Entomobryoidea</taxon>
        <taxon>Orchesellidae</taxon>
        <taxon>Orchesellinae</taxon>
        <taxon>Orchesella</taxon>
    </lineage>
</organism>
<accession>A0ABP1QZ95</accession>
<evidence type="ECO:0000256" key="1">
    <source>
        <dbReference type="ARBA" id="ARBA00012552"/>
    </source>
</evidence>
<protein>
    <recommendedName>
        <fullName evidence="1">RNA helicase</fullName>
        <ecNumber evidence="1">3.6.4.13</ecNumber>
    </recommendedName>
</protein>
<evidence type="ECO:0000259" key="10">
    <source>
        <dbReference type="PROSITE" id="PS51195"/>
    </source>
</evidence>
<evidence type="ECO:0000313" key="11">
    <source>
        <dbReference type="EMBL" id="CAL8115288.1"/>
    </source>
</evidence>
<dbReference type="InterPro" id="IPR014001">
    <property type="entry name" value="Helicase_ATP-bd"/>
</dbReference>
<dbReference type="PROSITE" id="PS51195">
    <property type="entry name" value="Q_MOTIF"/>
    <property type="match status" value="1"/>
</dbReference>
<dbReference type="SUPFAM" id="SSF52540">
    <property type="entry name" value="P-loop containing nucleoside triphosphate hydrolases"/>
    <property type="match status" value="1"/>
</dbReference>
<dbReference type="Proteomes" id="UP001642540">
    <property type="component" value="Unassembled WGS sequence"/>
</dbReference>
<dbReference type="PANTHER" id="PTHR47959:SF24">
    <property type="entry name" value="ATP-DEPENDENT RNA HELICASE"/>
    <property type="match status" value="1"/>
</dbReference>
<dbReference type="InterPro" id="IPR000629">
    <property type="entry name" value="RNA-helicase_DEAD-box_CS"/>
</dbReference>
<evidence type="ECO:0000256" key="4">
    <source>
        <dbReference type="ARBA" id="ARBA00022806"/>
    </source>
</evidence>
<evidence type="ECO:0000256" key="7">
    <source>
        <dbReference type="RuleBase" id="RU000492"/>
    </source>
</evidence>
<reference evidence="11 12" key="1">
    <citation type="submission" date="2024-08" db="EMBL/GenBank/DDBJ databases">
        <authorList>
            <person name="Cucini C."/>
            <person name="Frati F."/>
        </authorList>
    </citation>
    <scope>NUCLEOTIDE SEQUENCE [LARGE SCALE GENOMIC DNA]</scope>
</reference>
<evidence type="ECO:0000259" key="9">
    <source>
        <dbReference type="PROSITE" id="PS51194"/>
    </source>
</evidence>
<comment type="similarity">
    <text evidence="7">Belongs to the DEAD box helicase family.</text>
</comment>
<feature type="short sequence motif" description="Q motif" evidence="6">
    <location>
        <begin position="12"/>
        <end position="41"/>
    </location>
</feature>
<dbReference type="PANTHER" id="PTHR47959">
    <property type="entry name" value="ATP-DEPENDENT RNA HELICASE RHLE-RELATED"/>
    <property type="match status" value="1"/>
</dbReference>
<dbReference type="InterPro" id="IPR011545">
    <property type="entry name" value="DEAD/DEAH_box_helicase_dom"/>
</dbReference>
<dbReference type="PROSITE" id="PS51194">
    <property type="entry name" value="HELICASE_CTER"/>
    <property type="match status" value="1"/>
</dbReference>
<dbReference type="CDD" id="cd18787">
    <property type="entry name" value="SF2_C_DEAD"/>
    <property type="match status" value="1"/>
</dbReference>
<keyword evidence="12" id="KW-1185">Reference proteome</keyword>